<evidence type="ECO:0000313" key="2">
    <source>
        <dbReference type="EMBL" id="KAJ7088496.1"/>
    </source>
</evidence>
<evidence type="ECO:0000256" key="1">
    <source>
        <dbReference type="SAM" id="MobiDB-lite"/>
    </source>
</evidence>
<gene>
    <name evidence="2" type="ORF">B0H15DRAFT_291909</name>
</gene>
<name>A0AAD6XUJ6_9AGAR</name>
<dbReference type="AlphaFoldDB" id="A0AAD6XUJ6"/>
<proteinExistence type="predicted"/>
<dbReference type="EMBL" id="JARJCN010000026">
    <property type="protein sequence ID" value="KAJ7088496.1"/>
    <property type="molecule type" value="Genomic_DNA"/>
</dbReference>
<sequence length="345" mass="37662">MELSPRVESRGRPARRLSLRVHPHPDSTYIIARRRFQTPDSRLPKGRVRRCRSSFVWTSSGLGLEAHSGFRPQDSGLFRIQHGLGWDGTGLDRNMEATASRAGTSSRCGQQGLVPTPELGSEQAAEVVARFCAVLCGAVRGRGARRGDARVVAEEEEEAGPRIRLALPPASEYAVTPRGRVRSYRPRPTPESRVGCCVPGASRHGRAPVLVVRVGGRRKEEGGRRKGKAERRASRDAVGAPSRTTGVGPSRHGVPRHEPPLLPASTAPGSIAPIALIARPRPPSLARREWVHSIRLGQHAQLRPRPRPRPLSLSLSRPTLRLRQTSASASVLPTQMTARHFYRAG</sequence>
<keyword evidence="3" id="KW-1185">Reference proteome</keyword>
<comment type="caution">
    <text evidence="2">The sequence shown here is derived from an EMBL/GenBank/DDBJ whole genome shotgun (WGS) entry which is preliminary data.</text>
</comment>
<accession>A0AAD6XUJ6</accession>
<reference evidence="2" key="1">
    <citation type="submission" date="2023-03" db="EMBL/GenBank/DDBJ databases">
        <title>Massive genome expansion in bonnet fungi (Mycena s.s.) driven by repeated elements and novel gene families across ecological guilds.</title>
        <authorList>
            <consortium name="Lawrence Berkeley National Laboratory"/>
            <person name="Harder C.B."/>
            <person name="Miyauchi S."/>
            <person name="Viragh M."/>
            <person name="Kuo A."/>
            <person name="Thoen E."/>
            <person name="Andreopoulos B."/>
            <person name="Lu D."/>
            <person name="Skrede I."/>
            <person name="Drula E."/>
            <person name="Henrissat B."/>
            <person name="Morin E."/>
            <person name="Kohler A."/>
            <person name="Barry K."/>
            <person name="LaButti K."/>
            <person name="Morin E."/>
            <person name="Salamov A."/>
            <person name="Lipzen A."/>
            <person name="Mereny Z."/>
            <person name="Hegedus B."/>
            <person name="Baldrian P."/>
            <person name="Stursova M."/>
            <person name="Weitz H."/>
            <person name="Taylor A."/>
            <person name="Grigoriev I.V."/>
            <person name="Nagy L.G."/>
            <person name="Martin F."/>
            <person name="Kauserud H."/>
        </authorList>
    </citation>
    <scope>NUCLEOTIDE SEQUENCE</scope>
    <source>
        <strain evidence="2">CBHHK173m</strain>
    </source>
</reference>
<evidence type="ECO:0000313" key="3">
    <source>
        <dbReference type="Proteomes" id="UP001222325"/>
    </source>
</evidence>
<protein>
    <submittedName>
        <fullName evidence="2">Uncharacterized protein</fullName>
    </submittedName>
</protein>
<feature type="region of interest" description="Disordered" evidence="1">
    <location>
        <begin position="215"/>
        <end position="259"/>
    </location>
</feature>
<organism evidence="2 3">
    <name type="scientific">Mycena belliarum</name>
    <dbReference type="NCBI Taxonomy" id="1033014"/>
    <lineage>
        <taxon>Eukaryota</taxon>
        <taxon>Fungi</taxon>
        <taxon>Dikarya</taxon>
        <taxon>Basidiomycota</taxon>
        <taxon>Agaricomycotina</taxon>
        <taxon>Agaricomycetes</taxon>
        <taxon>Agaricomycetidae</taxon>
        <taxon>Agaricales</taxon>
        <taxon>Marasmiineae</taxon>
        <taxon>Mycenaceae</taxon>
        <taxon>Mycena</taxon>
    </lineage>
</organism>
<dbReference type="Proteomes" id="UP001222325">
    <property type="component" value="Unassembled WGS sequence"/>
</dbReference>
<feature type="compositionally biased region" description="Basic and acidic residues" evidence="1">
    <location>
        <begin position="217"/>
        <end position="235"/>
    </location>
</feature>